<protein>
    <recommendedName>
        <fullName evidence="1">RING finger protein 141</fullName>
    </recommendedName>
</protein>
<feature type="compositionally biased region" description="Gly residues" evidence="6">
    <location>
        <begin position="193"/>
        <end position="205"/>
    </location>
</feature>
<reference evidence="8 9" key="1">
    <citation type="journal article" date="2016" name="Genome Biol. Evol.">
        <title>Gene Family Evolution Reflects Adaptation to Soil Environmental Stressors in the Genome of the Collembolan Orchesella cincta.</title>
        <authorList>
            <person name="Faddeeva-Vakhrusheva A."/>
            <person name="Derks M.F."/>
            <person name="Anvar S.Y."/>
            <person name="Agamennone V."/>
            <person name="Suring W."/>
            <person name="Smit S."/>
            <person name="van Straalen N.M."/>
            <person name="Roelofs D."/>
        </authorList>
    </citation>
    <scope>NUCLEOTIDE SEQUENCE [LARGE SCALE GENOMIC DNA]</scope>
    <source>
        <tissue evidence="8">Mixed pool</tissue>
    </source>
</reference>
<gene>
    <name evidence="8" type="ORF">Ocin01_02709</name>
</gene>
<evidence type="ECO:0000256" key="5">
    <source>
        <dbReference type="PROSITE-ProRule" id="PRU00175"/>
    </source>
</evidence>
<feature type="domain" description="RING-type" evidence="7">
    <location>
        <begin position="231"/>
        <end position="268"/>
    </location>
</feature>
<name>A0A1D2NFF7_ORCCI</name>
<dbReference type="CDD" id="cd16545">
    <property type="entry name" value="RING-HC_RNF141"/>
    <property type="match status" value="1"/>
</dbReference>
<dbReference type="PROSITE" id="PS50089">
    <property type="entry name" value="ZF_RING_2"/>
    <property type="match status" value="1"/>
</dbReference>
<evidence type="ECO:0000256" key="6">
    <source>
        <dbReference type="SAM" id="MobiDB-lite"/>
    </source>
</evidence>
<dbReference type="Pfam" id="PF13920">
    <property type="entry name" value="zf-C3HC4_3"/>
    <property type="match status" value="1"/>
</dbReference>
<feature type="region of interest" description="Disordered" evidence="6">
    <location>
        <begin position="135"/>
        <end position="210"/>
    </location>
</feature>
<dbReference type="InterPro" id="IPR047126">
    <property type="entry name" value="RNF141-like"/>
</dbReference>
<evidence type="ECO:0000313" key="9">
    <source>
        <dbReference type="Proteomes" id="UP000094527"/>
    </source>
</evidence>
<dbReference type="Gene3D" id="3.30.40.10">
    <property type="entry name" value="Zinc/RING finger domain, C3HC4 (zinc finger)"/>
    <property type="match status" value="1"/>
</dbReference>
<evidence type="ECO:0000256" key="3">
    <source>
        <dbReference type="ARBA" id="ARBA00022771"/>
    </source>
</evidence>
<dbReference type="AlphaFoldDB" id="A0A1D2NFF7"/>
<dbReference type="STRING" id="48709.A0A1D2NFF7"/>
<keyword evidence="2" id="KW-0479">Metal-binding</keyword>
<feature type="non-terminal residue" evidence="8">
    <location>
        <position position="1"/>
    </location>
</feature>
<dbReference type="PANTHER" id="PTHR12109">
    <property type="entry name" value="RING FINGER PROTEIN 141-RELATED"/>
    <property type="match status" value="1"/>
</dbReference>
<dbReference type="Proteomes" id="UP000094527">
    <property type="component" value="Unassembled WGS sequence"/>
</dbReference>
<feature type="compositionally biased region" description="Basic and acidic residues" evidence="6">
    <location>
        <begin position="169"/>
        <end position="191"/>
    </location>
</feature>
<proteinExistence type="predicted"/>
<keyword evidence="4" id="KW-0862">Zinc</keyword>
<dbReference type="PANTHER" id="PTHR12109:SF3">
    <property type="entry name" value="RING FINGER PROTEIN 141"/>
    <property type="match status" value="1"/>
</dbReference>
<dbReference type="InterPro" id="IPR043400">
    <property type="entry name" value="RING-HC_RNF141"/>
</dbReference>
<dbReference type="GO" id="GO:0051865">
    <property type="term" value="P:protein autoubiquitination"/>
    <property type="evidence" value="ECO:0007669"/>
    <property type="project" value="TreeGrafter"/>
</dbReference>
<keyword evidence="9" id="KW-1185">Reference proteome</keyword>
<dbReference type="EMBL" id="LJIJ01000058">
    <property type="protein sequence ID" value="ODN03989.1"/>
    <property type="molecule type" value="Genomic_DNA"/>
</dbReference>
<dbReference type="InterPro" id="IPR017907">
    <property type="entry name" value="Znf_RING_CS"/>
</dbReference>
<comment type="caution">
    <text evidence="8">The sequence shown here is derived from an EMBL/GenBank/DDBJ whole genome shotgun (WGS) entry which is preliminary data.</text>
</comment>
<organism evidence="8 9">
    <name type="scientific">Orchesella cincta</name>
    <name type="common">Springtail</name>
    <name type="synonym">Podura cincta</name>
    <dbReference type="NCBI Taxonomy" id="48709"/>
    <lineage>
        <taxon>Eukaryota</taxon>
        <taxon>Metazoa</taxon>
        <taxon>Ecdysozoa</taxon>
        <taxon>Arthropoda</taxon>
        <taxon>Hexapoda</taxon>
        <taxon>Collembola</taxon>
        <taxon>Entomobryomorpha</taxon>
        <taxon>Entomobryoidea</taxon>
        <taxon>Orchesellidae</taxon>
        <taxon>Orchesellinae</taxon>
        <taxon>Orchesella</taxon>
    </lineage>
</organism>
<evidence type="ECO:0000259" key="7">
    <source>
        <dbReference type="PROSITE" id="PS50089"/>
    </source>
</evidence>
<dbReference type="SMART" id="SM00184">
    <property type="entry name" value="RING"/>
    <property type="match status" value="1"/>
</dbReference>
<evidence type="ECO:0000313" key="8">
    <source>
        <dbReference type="EMBL" id="ODN03989.1"/>
    </source>
</evidence>
<accession>A0A1D2NFF7</accession>
<dbReference type="SUPFAM" id="SSF57850">
    <property type="entry name" value="RING/U-box"/>
    <property type="match status" value="1"/>
</dbReference>
<dbReference type="PROSITE" id="PS00518">
    <property type="entry name" value="ZF_RING_1"/>
    <property type="match status" value="1"/>
</dbReference>
<dbReference type="OrthoDB" id="1630758at2759"/>
<evidence type="ECO:0000256" key="2">
    <source>
        <dbReference type="ARBA" id="ARBA00022723"/>
    </source>
</evidence>
<sequence length="301" mass="33552">ADGTDSFDERKSGKKAKQWGGGVGSFVDANWDSFLHEQIRKHSQTLRQLTLLTYDDLLDKICQLNAISSKYVDCKGKQLLFEVKPGSAGNVLWKGTVRIKVMKIDPEKSSVVEKTRELNLKQFLQLYNTLEMMMMDSNSGGGGGSQNGTPRKLPKSVDSELPDEDFDEKDVLFSDSKKLEDEESDGKKEECGGASGGVKTGGGGKPSRLIPPIMDTSIILDNLDSKFGEECCICMENRPEVSLPCAHSYCLPCIEQWNVDHKTCPICREKLETTDDTWVLEERPDAEQVDQEIQKSLFDLI</sequence>
<dbReference type="InterPro" id="IPR001841">
    <property type="entry name" value="Znf_RING"/>
</dbReference>
<evidence type="ECO:0000256" key="1">
    <source>
        <dbReference type="ARBA" id="ARBA00022017"/>
    </source>
</evidence>
<dbReference type="GO" id="GO:0008270">
    <property type="term" value="F:zinc ion binding"/>
    <property type="evidence" value="ECO:0007669"/>
    <property type="project" value="UniProtKB-KW"/>
</dbReference>
<dbReference type="OMA" id="RHRNCPV"/>
<dbReference type="GO" id="GO:0004842">
    <property type="term" value="F:ubiquitin-protein transferase activity"/>
    <property type="evidence" value="ECO:0007669"/>
    <property type="project" value="TreeGrafter"/>
</dbReference>
<dbReference type="InterPro" id="IPR013083">
    <property type="entry name" value="Znf_RING/FYVE/PHD"/>
</dbReference>
<evidence type="ECO:0000256" key="4">
    <source>
        <dbReference type="ARBA" id="ARBA00022833"/>
    </source>
</evidence>
<keyword evidence="3 5" id="KW-0863">Zinc-finger</keyword>